<reference evidence="2" key="2">
    <citation type="submission" date="2002-03" db="EMBL/GenBank/DDBJ databases">
        <authorList>
            <consortium name="The Anopheles Genome Sequencing Consortium"/>
        </authorList>
    </citation>
    <scope>NUCLEOTIDE SEQUENCE</scope>
    <source>
        <strain evidence="2">PEST</strain>
    </source>
</reference>
<comment type="caution">
    <text evidence="2">The sequence shown here is derived from an EMBL/GenBank/DDBJ whole genome shotgun (WGS) entry which is preliminary data.</text>
</comment>
<dbReference type="HOGENOM" id="CLU_746440_0_0_1"/>
<sequence>LQKKLDGYRKDNENLVIKYAFVEKKVLDLKALVGDKDSQLKRHEQEVASLQKQIGTLKADKAKLQKNIESKQRDVERLGKELEGSRHYAAQIEMRYKYGSCRLRREAEDRMVVCLLTLRQQLLQHVIAEETHQASEQVAEMERKVMELQAREIMLKHANDEQAGRIGTLQRANHELRDTIERQEKKHTSTLQTLKELETERDHLRQQMGQLQESFHQQQAAIAELQSKVEAASVAAQESSRMERAVAEQRAELEQLAGTLDEQRKDLEVLAARELELLALNKDLSEVNCLLQQEIATQESKTIAITLEYGKFVSMCQEYDAQIVSLANSLAAERQHRTEERLLMAKHIADRTRKLEQAESCLQQTLNELEANRKKYFALVKDFKREMKNVHCGVESSMMGQ</sequence>
<feature type="coiled-coil region" evidence="1">
    <location>
        <begin position="131"/>
        <end position="273"/>
    </location>
</feature>
<dbReference type="EMBL" id="AAAB01008846">
    <property type="protein sequence ID" value="EAL41244.4"/>
    <property type="molecule type" value="Genomic_DNA"/>
</dbReference>
<dbReference type="PaxDb" id="7165-AGAP000283-PA"/>
<name>Q5TUZ7_ANOGA</name>
<reference evidence="2" key="3">
    <citation type="journal article" date="2004" name="Trends Parasitol.">
        <title>The Anopheles gambiae genome: an update.</title>
        <authorList>
            <person name="Mongin E."/>
            <person name="Louis C."/>
            <person name="Holt R.A."/>
            <person name="Birney E."/>
            <person name="Collins F.H."/>
        </authorList>
    </citation>
    <scope>NUCLEOTIDE SEQUENCE</scope>
    <source>
        <strain evidence="2">PEST</strain>
    </source>
</reference>
<dbReference type="VEuPathDB" id="VectorBase:AGAMI1_011361"/>
<dbReference type="PhylomeDB" id="Q5TUZ7"/>
<keyword evidence="1" id="KW-0175">Coiled coil</keyword>
<feature type="non-terminal residue" evidence="2">
    <location>
        <position position="1"/>
    </location>
</feature>
<gene>
    <name evidence="2" type="ORF">AgaP_AGAP000283</name>
</gene>
<dbReference type="PANTHER" id="PTHR18911">
    <property type="entry name" value="CTCL TUMOR ANTIGEN HD-CL-01"/>
    <property type="match status" value="1"/>
</dbReference>
<dbReference type="InterPro" id="IPR038830">
    <property type="entry name" value="CCDC186"/>
</dbReference>
<organism evidence="2">
    <name type="scientific">Anopheles gambiae</name>
    <name type="common">African malaria mosquito</name>
    <dbReference type="NCBI Taxonomy" id="7165"/>
    <lineage>
        <taxon>Eukaryota</taxon>
        <taxon>Metazoa</taxon>
        <taxon>Ecdysozoa</taxon>
        <taxon>Arthropoda</taxon>
        <taxon>Hexapoda</taxon>
        <taxon>Insecta</taxon>
        <taxon>Pterygota</taxon>
        <taxon>Neoptera</taxon>
        <taxon>Endopterygota</taxon>
        <taxon>Diptera</taxon>
        <taxon>Nematocera</taxon>
        <taxon>Culicoidea</taxon>
        <taxon>Culicidae</taxon>
        <taxon>Anophelinae</taxon>
        <taxon>Anopheles</taxon>
    </lineage>
</organism>
<evidence type="ECO:0000256" key="1">
    <source>
        <dbReference type="SAM" id="Coils"/>
    </source>
</evidence>
<feature type="coiled-coil region" evidence="1">
    <location>
        <begin position="33"/>
        <end position="81"/>
    </location>
</feature>
<dbReference type="STRING" id="7165.Q5TUZ7"/>
<protein>
    <submittedName>
        <fullName evidence="2">AGAP000283-PA</fullName>
    </submittedName>
</protein>
<dbReference type="VEuPathDB" id="VectorBase:AGAP000283"/>
<reference evidence="2" key="4">
    <citation type="journal article" date="2007" name="Genome Biol.">
        <title>Update of the Anopheles gambiae PEST genome assembly.</title>
        <authorList>
            <person name="Sharakhova M.V."/>
            <person name="Hammond M.P."/>
            <person name="Lobo N.F."/>
            <person name="Krzywinski J."/>
            <person name="Unger M.F."/>
            <person name="Hillenmeyer M.E."/>
            <person name="Bruggner R.V."/>
            <person name="Birney E."/>
            <person name="Collins F.H."/>
        </authorList>
    </citation>
    <scope>NUCLEOTIDE SEQUENCE</scope>
    <source>
        <strain evidence="2">PEST</strain>
    </source>
</reference>
<reference evidence="2" key="1">
    <citation type="journal article" date="2002" name="Science">
        <title>The genome sequence of the malaria mosquito Anopheles gambiae.</title>
        <authorList>
            <person name="Holt R.A."/>
            <person name="Subramanian G.M."/>
            <person name="Halpern A."/>
            <person name="Sutton G.G."/>
            <person name="Charlab R."/>
            <person name="Nusskern D.R."/>
            <person name="Wincker P."/>
            <person name="Clark A.G."/>
            <person name="Ribeiro J.M."/>
            <person name="Wides R."/>
            <person name="Salzberg S.L."/>
            <person name="Loftus B."/>
            <person name="Yandell M."/>
            <person name="Majoros W.H."/>
            <person name="Rusch D.B."/>
            <person name="Lai Z."/>
            <person name="Kraft C.L."/>
            <person name="Abril J.F."/>
            <person name="Anthouard V."/>
            <person name="Arensburger P."/>
            <person name="Atkinson P.W."/>
            <person name="Baden H."/>
            <person name="de Berardinis V."/>
            <person name="Baldwin D."/>
            <person name="Benes V."/>
            <person name="Biedler J."/>
            <person name="Blass C."/>
            <person name="Bolanos R."/>
            <person name="Boscus D."/>
            <person name="Barnstead M."/>
            <person name="Cai S."/>
            <person name="Center A."/>
            <person name="Chaturverdi K."/>
            <person name="Christophides G.K."/>
            <person name="Chrystal M.A."/>
            <person name="Clamp M."/>
            <person name="Cravchik A."/>
            <person name="Curwen V."/>
            <person name="Dana A."/>
            <person name="Delcher A."/>
            <person name="Dew I."/>
            <person name="Evans C.A."/>
            <person name="Flanigan M."/>
            <person name="Grundschober-Freimoser A."/>
            <person name="Friedli L."/>
            <person name="Gu Z."/>
            <person name="Guan P."/>
            <person name="Guigo R."/>
            <person name="Hillenmeyer M.E."/>
            <person name="Hladun S.L."/>
            <person name="Hogan J.R."/>
            <person name="Hong Y.S."/>
            <person name="Hoover J."/>
            <person name="Jaillon O."/>
            <person name="Ke Z."/>
            <person name="Kodira C."/>
            <person name="Kokoza E."/>
            <person name="Koutsos A."/>
            <person name="Letunic I."/>
            <person name="Levitsky A."/>
            <person name="Liang Y."/>
            <person name="Lin J.J."/>
            <person name="Lobo N.F."/>
            <person name="Lopez J.R."/>
            <person name="Malek J.A."/>
            <person name="McIntosh T.C."/>
            <person name="Meister S."/>
            <person name="Miller J."/>
            <person name="Mobarry C."/>
            <person name="Mongin E."/>
            <person name="Murphy S.D."/>
            <person name="O'Brochta D.A."/>
            <person name="Pfannkoch C."/>
            <person name="Qi R."/>
            <person name="Regier M.A."/>
            <person name="Remington K."/>
            <person name="Shao H."/>
            <person name="Sharakhova M.V."/>
            <person name="Sitter C.D."/>
            <person name="Shetty J."/>
            <person name="Smith T.J."/>
            <person name="Strong R."/>
            <person name="Sun J."/>
            <person name="Thomasova D."/>
            <person name="Ton L.Q."/>
            <person name="Topalis P."/>
            <person name="Tu Z."/>
            <person name="Unger M.F."/>
            <person name="Walenz B."/>
            <person name="Wang A."/>
            <person name="Wang J."/>
            <person name="Wang M."/>
            <person name="Wang X."/>
            <person name="Woodford K.J."/>
            <person name="Wortman J.R."/>
            <person name="Wu M."/>
            <person name="Yao A."/>
            <person name="Zdobnov E.M."/>
            <person name="Zhang H."/>
            <person name="Zhao Q."/>
            <person name="Zhao S."/>
            <person name="Zhu S.C."/>
            <person name="Zhimulev I."/>
            <person name="Coluzzi M."/>
            <person name="della Torre A."/>
            <person name="Roth C.W."/>
            <person name="Louis C."/>
            <person name="Kalush F."/>
            <person name="Mural R.J."/>
            <person name="Myers E.W."/>
            <person name="Adams M.D."/>
            <person name="Smith H.O."/>
            <person name="Broder S."/>
            <person name="Gardner M.J."/>
            <person name="Fraser C.M."/>
            <person name="Birney E."/>
            <person name="Bork P."/>
            <person name="Brey P.T."/>
            <person name="Venter J.C."/>
            <person name="Weissenbach J."/>
            <person name="Kafatos F.C."/>
            <person name="Collins F.H."/>
            <person name="Hoffman S.L."/>
        </authorList>
    </citation>
    <scope>NUCLEOTIDE SEQUENCE [LARGE SCALE GENOMIC DNA]</scope>
    <source>
        <strain evidence="2">PEST</strain>
    </source>
</reference>
<dbReference type="PANTHER" id="PTHR18911:SF5">
    <property type="entry name" value="COILED-COIL DOMAIN-CONTAINING PROTEIN 186"/>
    <property type="match status" value="1"/>
</dbReference>
<proteinExistence type="predicted"/>
<reference evidence="2" key="5">
    <citation type="submission" date="2011-05" db="EMBL/GenBank/DDBJ databases">
        <authorList>
            <consortium name="VectorBase"/>
        </authorList>
    </citation>
    <scope>NUCLEOTIDE SEQUENCE</scope>
    <source>
        <strain evidence="2">PEST</strain>
    </source>
</reference>
<dbReference type="eggNOG" id="KOG0992">
    <property type="taxonomic scope" value="Eukaryota"/>
</dbReference>
<dbReference type="AlphaFoldDB" id="Q5TUZ7"/>
<accession>Q5TUZ7</accession>
<feature type="coiled-coil region" evidence="1">
    <location>
        <begin position="352"/>
        <end position="386"/>
    </location>
</feature>
<evidence type="ECO:0000313" key="2">
    <source>
        <dbReference type="EMBL" id="EAL41244.4"/>
    </source>
</evidence>